<accession>F3CHV9</accession>
<dbReference type="EMBL" id="ADWY01003249">
    <property type="protein sequence ID" value="EGH18851.1"/>
    <property type="molecule type" value="Genomic_DNA"/>
</dbReference>
<proteinExistence type="predicted"/>
<keyword evidence="1" id="KW-0808">Transferase</keyword>
<keyword evidence="1" id="KW-0418">Kinase</keyword>
<reference evidence="1 2" key="1">
    <citation type="journal article" date="2011" name="PLoS Pathog.">
        <title>Dynamic evolution of pathogenicity revealed by sequencing and comparative genomics of 19 Pseudomonas syringae isolates.</title>
        <authorList>
            <person name="Baltrus D.A."/>
            <person name="Nishimura M.T."/>
            <person name="Romanchuk A."/>
            <person name="Chang J.H."/>
            <person name="Mukhtar M.S."/>
            <person name="Cherkis K."/>
            <person name="Roach J."/>
            <person name="Grant S.R."/>
            <person name="Jones C.D."/>
            <person name="Dangl J.L."/>
        </authorList>
    </citation>
    <scope>NUCLEOTIDE SEQUENCE [LARGE SCALE GENOMIC DNA]</scope>
    <source>
        <strain evidence="2">race 4</strain>
    </source>
</reference>
<dbReference type="Proteomes" id="UP000005466">
    <property type="component" value="Unassembled WGS sequence"/>
</dbReference>
<dbReference type="HOGENOM" id="CLU_3161898_0_0_6"/>
<dbReference type="AlphaFoldDB" id="F3CHV9"/>
<evidence type="ECO:0000313" key="1">
    <source>
        <dbReference type="EMBL" id="EGH18851.1"/>
    </source>
</evidence>
<feature type="non-terminal residue" evidence="1">
    <location>
        <position position="48"/>
    </location>
</feature>
<comment type="caution">
    <text evidence="1">The sequence shown here is derived from an EMBL/GenBank/DDBJ whole genome shotgun (WGS) entry which is preliminary data.</text>
</comment>
<organism evidence="1 2">
    <name type="scientific">Pseudomonas savastanoi pv. glycinea str. race 4</name>
    <dbReference type="NCBI Taxonomy" id="875330"/>
    <lineage>
        <taxon>Bacteria</taxon>
        <taxon>Pseudomonadati</taxon>
        <taxon>Pseudomonadota</taxon>
        <taxon>Gammaproteobacteria</taxon>
        <taxon>Pseudomonadales</taxon>
        <taxon>Pseudomonadaceae</taxon>
        <taxon>Pseudomonas</taxon>
    </lineage>
</organism>
<sequence length="48" mass="5433">SKPVEMNHLVNAMDELLQRSVNESIHLQLRMASDLWTAEADPNQLESA</sequence>
<protein>
    <submittedName>
        <fullName evidence="1">Sensory box sensor histidine kinase/response regulator</fullName>
    </submittedName>
</protein>
<gene>
    <name evidence="1" type="ORF">Pgy4_38411</name>
</gene>
<evidence type="ECO:0000313" key="2">
    <source>
        <dbReference type="Proteomes" id="UP000005466"/>
    </source>
</evidence>
<name>F3CHV9_PSESG</name>
<feature type="non-terminal residue" evidence="1">
    <location>
        <position position="1"/>
    </location>
</feature>
<dbReference type="GO" id="GO:0016301">
    <property type="term" value="F:kinase activity"/>
    <property type="evidence" value="ECO:0007669"/>
    <property type="project" value="UniProtKB-KW"/>
</dbReference>